<keyword evidence="1" id="KW-0812">Transmembrane</keyword>
<feature type="transmembrane region" description="Helical" evidence="1">
    <location>
        <begin position="47"/>
        <end position="68"/>
    </location>
</feature>
<proteinExistence type="predicted"/>
<dbReference type="InterPro" id="IPR039447">
    <property type="entry name" value="UreH-like_TM_dom"/>
</dbReference>
<dbReference type="AlphaFoldDB" id="A0AB38YD78"/>
<sequence>MNELYYLLLPALLSGLLGSGHCIAMCGGIVSALGLSTKNRWLGVGYNLGRVGTYVLIGAITGAAASFLPTQALMPLRIIAALLVIAVGLYITGWWRVLIRLEAVGQGVWRHLQPLTKKVMPINSLPRALAAGAVWGWLPCGLVYSMLGLSIATQSASMGALVMLFFGLGTLPSMLGATLFLTLLQQVLRSRWFPTVAGVSVILMGVWMLLSLLGVAPHAH</sequence>
<dbReference type="Pfam" id="PF13386">
    <property type="entry name" value="DsbD_2"/>
    <property type="match status" value="1"/>
</dbReference>
<evidence type="ECO:0000259" key="2">
    <source>
        <dbReference type="Pfam" id="PF13386"/>
    </source>
</evidence>
<feature type="transmembrane region" description="Helical" evidence="1">
    <location>
        <begin position="74"/>
        <end position="95"/>
    </location>
</feature>
<feature type="transmembrane region" description="Helical" evidence="1">
    <location>
        <begin position="6"/>
        <end position="35"/>
    </location>
</feature>
<feature type="domain" description="Urease accessory protein UreH-like transmembrane" evidence="2">
    <location>
        <begin position="11"/>
        <end position="207"/>
    </location>
</feature>
<reference evidence="3" key="1">
    <citation type="submission" date="2022-07" db="EMBL/GenBank/DDBJ databases">
        <title>Complete genome sequence of Salinispirillum sp. LH10-3-1 capable of multiple carbohydrate inversion isolated from a soda lake.</title>
        <authorList>
            <person name="Liu J."/>
            <person name="Zhai Y."/>
            <person name="Zhang H."/>
            <person name="Yang H."/>
            <person name="Qu J."/>
            <person name="Li J."/>
        </authorList>
    </citation>
    <scope>NUCLEOTIDE SEQUENCE</scope>
    <source>
        <strain evidence="3">LH 10-3-1</strain>
    </source>
</reference>
<dbReference type="EMBL" id="CP101717">
    <property type="protein sequence ID" value="WLD57309.1"/>
    <property type="molecule type" value="Genomic_DNA"/>
</dbReference>
<protein>
    <submittedName>
        <fullName evidence="3">Sulfite exporter TauE/SafE family protein</fullName>
    </submittedName>
</protein>
<gene>
    <name evidence="3" type="ORF">NFC81_11345</name>
</gene>
<dbReference type="RefSeq" id="WP_304994595.1">
    <property type="nucleotide sequence ID" value="NZ_CP101717.1"/>
</dbReference>
<keyword evidence="1" id="KW-0472">Membrane</keyword>
<dbReference type="PANTHER" id="PTHR42208:SF1">
    <property type="entry name" value="HEAVY METAL TRANSPORTER"/>
    <property type="match status" value="1"/>
</dbReference>
<feature type="transmembrane region" description="Helical" evidence="1">
    <location>
        <begin position="158"/>
        <end position="184"/>
    </location>
</feature>
<evidence type="ECO:0000313" key="3">
    <source>
        <dbReference type="EMBL" id="WLD57309.1"/>
    </source>
</evidence>
<keyword evidence="1" id="KW-1133">Transmembrane helix</keyword>
<feature type="transmembrane region" description="Helical" evidence="1">
    <location>
        <begin position="196"/>
        <end position="216"/>
    </location>
</feature>
<dbReference type="PANTHER" id="PTHR42208">
    <property type="entry name" value="HEAVY METAL TRANSPORTER-RELATED"/>
    <property type="match status" value="1"/>
</dbReference>
<accession>A0AB38YD78</accession>
<feature type="transmembrane region" description="Helical" evidence="1">
    <location>
        <begin position="128"/>
        <end position="152"/>
    </location>
</feature>
<organism evidence="3">
    <name type="scientific">Salinispirillum sp. LH 10-3-1</name>
    <dbReference type="NCBI Taxonomy" id="2952525"/>
    <lineage>
        <taxon>Bacteria</taxon>
        <taxon>Pseudomonadati</taxon>
        <taxon>Pseudomonadota</taxon>
        <taxon>Gammaproteobacteria</taxon>
        <taxon>Oceanospirillales</taxon>
        <taxon>Saccharospirillaceae</taxon>
        <taxon>Salinispirillum</taxon>
    </lineage>
</organism>
<name>A0AB38YD78_9GAMM</name>
<evidence type="ECO:0000256" key="1">
    <source>
        <dbReference type="SAM" id="Phobius"/>
    </source>
</evidence>